<evidence type="ECO:0000313" key="3">
    <source>
        <dbReference type="Proteomes" id="UP001530315"/>
    </source>
</evidence>
<reference evidence="2 3" key="1">
    <citation type="submission" date="2024-10" db="EMBL/GenBank/DDBJ databases">
        <title>Updated reference genomes for cyclostephanoid diatoms.</title>
        <authorList>
            <person name="Roberts W.R."/>
            <person name="Alverson A.J."/>
        </authorList>
    </citation>
    <scope>NUCLEOTIDE SEQUENCE [LARGE SCALE GENOMIC DNA]</scope>
    <source>
        <strain evidence="2 3">AJA276-08</strain>
    </source>
</reference>
<dbReference type="AlphaFoldDB" id="A0ABD3MDJ6"/>
<name>A0ABD3MDJ6_9STRA</name>
<feature type="region of interest" description="Disordered" evidence="1">
    <location>
        <begin position="486"/>
        <end position="522"/>
    </location>
</feature>
<sequence length="522" mass="59236">MGQLSQDNNSSQGNPGQNSHPIRLLKELGRKLVKETEEAGGASFPYDDLSIGMRSTAPPRSRRPPTPKQVRDYQTSTKNDDDLGRENIRSLSTNDLSQKKRQQRIERSPSHRESTESLAAVRAEESNDSTLGDSSEIITRMDRLKNNWEQPSFRTRKSRQQQNDDIVADTTACSAAGKLARAERRKEKAEKMASELRLRETIRRHGEDGQIYTLPMNDVPTRGREEMCMDDILKAAAEVRARARRSASRSRERLKEAATFCGEFPSEKTDYEGQSEDDQISLSSARKRSILNPHGLKDQPRPPAIERRSQSRERRRNTGGNSKLEFGIDRKASPADERRTVSSRGNANGDKDLGYTQLSTAEELLRRRREMRHKIKERQSKDVSNISAQAAMDHLSLKEQVLEEWSCTQSEVRSTSRPSRMVDEKNVHRRGRSRSAIRDGFSKIRSASSRALRKKWDKGTSDEDDSNTIDSGRQSTYSFKSFLSVGTRRSLSRGRNNLSPKVRRGSFSSDNEQRYGDARSST</sequence>
<feature type="region of interest" description="Disordered" evidence="1">
    <location>
        <begin position="265"/>
        <end position="387"/>
    </location>
</feature>
<feature type="region of interest" description="Disordered" evidence="1">
    <location>
        <begin position="1"/>
        <end position="23"/>
    </location>
</feature>
<dbReference type="Proteomes" id="UP001530315">
    <property type="component" value="Unassembled WGS sequence"/>
</dbReference>
<evidence type="ECO:0000313" key="2">
    <source>
        <dbReference type="EMBL" id="KAL3762151.1"/>
    </source>
</evidence>
<feature type="region of interest" description="Disordered" evidence="1">
    <location>
        <begin position="36"/>
        <end position="169"/>
    </location>
</feature>
<feature type="compositionally biased region" description="Basic and acidic residues" evidence="1">
    <location>
        <begin position="326"/>
        <end position="340"/>
    </location>
</feature>
<proteinExistence type="predicted"/>
<keyword evidence="3" id="KW-1185">Reference proteome</keyword>
<feature type="region of interest" description="Disordered" evidence="1">
    <location>
        <begin position="409"/>
        <end position="473"/>
    </location>
</feature>
<accession>A0ABD3MDJ6</accession>
<feature type="compositionally biased region" description="Low complexity" evidence="1">
    <location>
        <begin position="1"/>
        <end position="19"/>
    </location>
</feature>
<protein>
    <submittedName>
        <fullName evidence="2">Uncharacterized protein</fullName>
    </submittedName>
</protein>
<organism evidence="2 3">
    <name type="scientific">Stephanodiscus triporus</name>
    <dbReference type="NCBI Taxonomy" id="2934178"/>
    <lineage>
        <taxon>Eukaryota</taxon>
        <taxon>Sar</taxon>
        <taxon>Stramenopiles</taxon>
        <taxon>Ochrophyta</taxon>
        <taxon>Bacillariophyta</taxon>
        <taxon>Coscinodiscophyceae</taxon>
        <taxon>Thalassiosirophycidae</taxon>
        <taxon>Stephanodiscales</taxon>
        <taxon>Stephanodiscaceae</taxon>
        <taxon>Stephanodiscus</taxon>
    </lineage>
</organism>
<feature type="compositionally biased region" description="Basic and acidic residues" evidence="1">
    <location>
        <begin position="511"/>
        <end position="522"/>
    </location>
</feature>
<feature type="compositionally biased region" description="Basic and acidic residues" evidence="1">
    <location>
        <begin position="103"/>
        <end position="115"/>
    </location>
</feature>
<feature type="compositionally biased region" description="Basic residues" evidence="1">
    <location>
        <begin position="366"/>
        <end position="376"/>
    </location>
</feature>
<dbReference type="EMBL" id="JALLAZ020001835">
    <property type="protein sequence ID" value="KAL3762151.1"/>
    <property type="molecule type" value="Genomic_DNA"/>
</dbReference>
<evidence type="ECO:0000256" key="1">
    <source>
        <dbReference type="SAM" id="MobiDB-lite"/>
    </source>
</evidence>
<feature type="compositionally biased region" description="Basic and acidic residues" evidence="1">
    <location>
        <begin position="78"/>
        <end position="88"/>
    </location>
</feature>
<feature type="compositionally biased region" description="Polar residues" evidence="1">
    <location>
        <begin position="128"/>
        <end position="137"/>
    </location>
</feature>
<feature type="compositionally biased region" description="Polar residues" evidence="1">
    <location>
        <begin position="409"/>
        <end position="418"/>
    </location>
</feature>
<feature type="compositionally biased region" description="Basic and acidic residues" evidence="1">
    <location>
        <begin position="295"/>
        <end position="312"/>
    </location>
</feature>
<gene>
    <name evidence="2" type="ORF">ACHAW5_003181</name>
</gene>
<comment type="caution">
    <text evidence="2">The sequence shown here is derived from an EMBL/GenBank/DDBJ whole genome shotgun (WGS) entry which is preliminary data.</text>
</comment>